<dbReference type="Pfam" id="PF00612">
    <property type="entry name" value="IQ"/>
    <property type="match status" value="3"/>
</dbReference>
<dbReference type="OrthoDB" id="190375at2759"/>
<sequence length="533" mass="59694">MVKKRGQGTSKLSTVPDNFEKVAKSVPKASRVSKDAASQGSKKKPKKTKHLVSELTQSTISDDLLSPELDDAATHGMTASEKFGLPEWQSPCSYFFQQQGSMDFQSYLRLKREEKYSGVQYAAARKIQALWRGFITRFKMKILHLAAQKIQAFIRGFLARRRVGKILKEKAEILYQKQLNEAATKIQAGWRGFHSRQTKLDFAEYKKIQEKNKALKKSIEKINKLESALVQNNAAKKSDPSPETSSSSSALDMAAAAAEEEDQGQQDPAKKSVAKPPADAVHKTSTALQEVEDLLRDSFPDLANSMSDSRVAELYAYATSTMEDSRRRSSYDSPTAKARRGWDGKDIPPKRTSQKKLLLLEKPRTGDSVDDLFPDLPSKDGLVKPDPVKVESLKHAIRLLRQRIQTREVSELQKLHYLLRTTVQPGVHSDIYCNELTEFEKQLKSVKYWTAPPDPRLKKKGNGSLEQKGQDFVSLYSEENETPRIPKSSTGGRSTTDDEGAVSSTAFETDTTVTTGFEATDDYDVYQNQIRAA</sequence>
<dbReference type="InterPro" id="IPR052318">
    <property type="entry name" value="CellDiv_DevSignal_Domain"/>
</dbReference>
<evidence type="ECO:0000256" key="1">
    <source>
        <dbReference type="ARBA" id="ARBA00022737"/>
    </source>
</evidence>
<comment type="caution">
    <text evidence="3">The sequence shown here is derived from an EMBL/GenBank/DDBJ whole genome shotgun (WGS) entry which is preliminary data.</text>
</comment>
<dbReference type="Proteomes" id="UP000198287">
    <property type="component" value="Unassembled WGS sequence"/>
</dbReference>
<feature type="compositionally biased region" description="Polar residues" evidence="2">
    <location>
        <begin position="7"/>
        <end position="16"/>
    </location>
</feature>
<dbReference type="PANTHER" id="PTHR22590:SF2">
    <property type="entry name" value="IQ DOMAIN-CONTAINING PROTEIN N"/>
    <property type="match status" value="1"/>
</dbReference>
<keyword evidence="4" id="KW-1185">Reference proteome</keyword>
<gene>
    <name evidence="3" type="ORF">Fcan01_22491</name>
</gene>
<feature type="region of interest" description="Disordered" evidence="2">
    <location>
        <begin position="452"/>
        <end position="520"/>
    </location>
</feature>
<organism evidence="3 4">
    <name type="scientific">Folsomia candida</name>
    <name type="common">Springtail</name>
    <dbReference type="NCBI Taxonomy" id="158441"/>
    <lineage>
        <taxon>Eukaryota</taxon>
        <taxon>Metazoa</taxon>
        <taxon>Ecdysozoa</taxon>
        <taxon>Arthropoda</taxon>
        <taxon>Hexapoda</taxon>
        <taxon>Collembola</taxon>
        <taxon>Entomobryomorpha</taxon>
        <taxon>Isotomoidea</taxon>
        <taxon>Isotomidae</taxon>
        <taxon>Proisotominae</taxon>
        <taxon>Folsomia</taxon>
    </lineage>
</organism>
<keyword evidence="1" id="KW-0677">Repeat</keyword>
<feature type="region of interest" description="Disordered" evidence="2">
    <location>
        <begin position="1"/>
        <end position="52"/>
    </location>
</feature>
<feature type="compositionally biased region" description="Basic and acidic residues" evidence="2">
    <location>
        <begin position="340"/>
        <end position="349"/>
    </location>
</feature>
<evidence type="ECO:0000313" key="3">
    <source>
        <dbReference type="EMBL" id="OXA42777.1"/>
    </source>
</evidence>
<name>A0A226DDI6_FOLCA</name>
<feature type="region of interest" description="Disordered" evidence="2">
    <location>
        <begin position="233"/>
        <end position="285"/>
    </location>
</feature>
<feature type="compositionally biased region" description="Low complexity" evidence="2">
    <location>
        <begin position="241"/>
        <end position="257"/>
    </location>
</feature>
<proteinExistence type="predicted"/>
<feature type="compositionally biased region" description="Basic residues" evidence="2">
    <location>
        <begin position="41"/>
        <end position="50"/>
    </location>
</feature>
<reference evidence="3 4" key="1">
    <citation type="submission" date="2015-12" db="EMBL/GenBank/DDBJ databases">
        <title>The genome of Folsomia candida.</title>
        <authorList>
            <person name="Faddeeva A."/>
            <person name="Derks M.F."/>
            <person name="Anvar Y."/>
            <person name="Smit S."/>
            <person name="Van Straalen N."/>
            <person name="Roelofs D."/>
        </authorList>
    </citation>
    <scope>NUCLEOTIDE SEQUENCE [LARGE SCALE GENOMIC DNA]</scope>
    <source>
        <strain evidence="3 4">VU population</strain>
        <tissue evidence="3">Whole body</tissue>
    </source>
</reference>
<protein>
    <submittedName>
        <fullName evidence="3">Unconventional myosin-Va</fullName>
    </submittedName>
</protein>
<dbReference type="InterPro" id="IPR027417">
    <property type="entry name" value="P-loop_NTPase"/>
</dbReference>
<dbReference type="InterPro" id="IPR000048">
    <property type="entry name" value="IQ_motif_EF-hand-BS"/>
</dbReference>
<feature type="compositionally biased region" description="Polar residues" evidence="2">
    <location>
        <begin position="502"/>
        <end position="517"/>
    </location>
</feature>
<evidence type="ECO:0000256" key="2">
    <source>
        <dbReference type="SAM" id="MobiDB-lite"/>
    </source>
</evidence>
<dbReference type="PANTHER" id="PTHR22590">
    <property type="entry name" value="MYOSIN MOTOR DOMAIN-CONTAINING PROTEIN"/>
    <property type="match status" value="1"/>
</dbReference>
<dbReference type="CDD" id="cd23767">
    <property type="entry name" value="IQCD"/>
    <property type="match status" value="1"/>
</dbReference>
<dbReference type="Gene3D" id="1.20.5.190">
    <property type="match status" value="1"/>
</dbReference>
<dbReference type="SMART" id="SM00015">
    <property type="entry name" value="IQ"/>
    <property type="match status" value="3"/>
</dbReference>
<dbReference type="STRING" id="158441.A0A226DDI6"/>
<feature type="region of interest" description="Disordered" evidence="2">
    <location>
        <begin position="322"/>
        <end position="350"/>
    </location>
</feature>
<accession>A0A226DDI6</accession>
<evidence type="ECO:0000313" key="4">
    <source>
        <dbReference type="Proteomes" id="UP000198287"/>
    </source>
</evidence>
<dbReference type="PROSITE" id="PS50096">
    <property type="entry name" value="IQ"/>
    <property type="match status" value="3"/>
</dbReference>
<dbReference type="SUPFAM" id="SSF52540">
    <property type="entry name" value="P-loop containing nucleoside triphosphate hydrolases"/>
    <property type="match status" value="1"/>
</dbReference>
<dbReference type="EMBL" id="LNIX01000025">
    <property type="protein sequence ID" value="OXA42777.1"/>
    <property type="molecule type" value="Genomic_DNA"/>
</dbReference>
<dbReference type="AlphaFoldDB" id="A0A226DDI6"/>